<evidence type="ECO:0000259" key="4">
    <source>
        <dbReference type="PROSITE" id="PS01124"/>
    </source>
</evidence>
<evidence type="ECO:0000313" key="6">
    <source>
        <dbReference type="Proteomes" id="UP001649230"/>
    </source>
</evidence>
<keyword evidence="3" id="KW-0804">Transcription</keyword>
<dbReference type="InterPro" id="IPR003313">
    <property type="entry name" value="AraC-bd"/>
</dbReference>
<dbReference type="InterPro" id="IPR020449">
    <property type="entry name" value="Tscrpt_reg_AraC-type_HTH"/>
</dbReference>
<dbReference type="SMART" id="SM00342">
    <property type="entry name" value="HTH_ARAC"/>
    <property type="match status" value="1"/>
</dbReference>
<dbReference type="InterPro" id="IPR018062">
    <property type="entry name" value="HTH_AraC-typ_CS"/>
</dbReference>
<reference evidence="5 6" key="1">
    <citation type="journal article" date="2024" name="Int. J. Syst. Evol. Microbiol.">
        <title>Paenibacillus hexagrammi sp. nov., a novel bacterium isolated from the gut content of Hexagrammos agrammus.</title>
        <authorList>
            <person name="Jung H.K."/>
            <person name="Kim D.G."/>
            <person name="Zin H."/>
            <person name="Park J."/>
            <person name="Jung H."/>
            <person name="Kim Y.O."/>
            <person name="Kong H.J."/>
            <person name="Kim J.W."/>
            <person name="Kim Y.S."/>
        </authorList>
    </citation>
    <scope>NUCLEOTIDE SEQUENCE [LARGE SCALE GENOMIC DNA]</scope>
    <source>
        <strain evidence="5 6">YPD9-1</strain>
    </source>
</reference>
<dbReference type="EMBL" id="CP090978">
    <property type="protein sequence ID" value="UJF31344.1"/>
    <property type="molecule type" value="Genomic_DNA"/>
</dbReference>
<sequence length="297" mass="35119">MTYILPTELHKMPLYFVYRRTNTHTSTSSEKYRGTFHAHQGIEILFVHQGKGTLIVDQKSYELRAGLIGIFQPFQLHHIQVELTDETPFVRSIVHFEPSLFEAYFDKWPAMHAFFKHIHTSKLPHACRYMMQESIELEQLFTTMYHHIPQLSKKDYFEEFSLFLVSFFRVFKSLWEQDDSPSEPSETRQSHQAERILKWLDTHYKEPLRLEQMSADLHLSPYHLSHLFKECTGSSITDYIAARRMREAMLLLSSSEQSISQIGEEVGITNSSYFCKLFKSHMGVTPHQFRKNLRAYR</sequence>
<dbReference type="InterPro" id="IPR009057">
    <property type="entry name" value="Homeodomain-like_sf"/>
</dbReference>
<accession>A0ABY3SDN8</accession>
<feature type="domain" description="HTH araC/xylS-type" evidence="4">
    <location>
        <begin position="194"/>
        <end position="292"/>
    </location>
</feature>
<evidence type="ECO:0000256" key="3">
    <source>
        <dbReference type="ARBA" id="ARBA00023163"/>
    </source>
</evidence>
<keyword evidence="1" id="KW-0805">Transcription regulation</keyword>
<keyword evidence="6" id="KW-1185">Reference proteome</keyword>
<dbReference type="Pfam" id="PF12833">
    <property type="entry name" value="HTH_18"/>
    <property type="match status" value="1"/>
</dbReference>
<gene>
    <name evidence="5" type="ORF">L0M14_16025</name>
</gene>
<dbReference type="InterPro" id="IPR018060">
    <property type="entry name" value="HTH_AraC"/>
</dbReference>
<organism evidence="5 6">
    <name type="scientific">Paenibacillus hexagrammi</name>
    <dbReference type="NCBI Taxonomy" id="2908839"/>
    <lineage>
        <taxon>Bacteria</taxon>
        <taxon>Bacillati</taxon>
        <taxon>Bacillota</taxon>
        <taxon>Bacilli</taxon>
        <taxon>Bacillales</taxon>
        <taxon>Paenibacillaceae</taxon>
        <taxon>Paenibacillus</taxon>
    </lineage>
</organism>
<dbReference type="SUPFAM" id="SSF46689">
    <property type="entry name" value="Homeodomain-like"/>
    <property type="match status" value="2"/>
</dbReference>
<dbReference type="Pfam" id="PF02311">
    <property type="entry name" value="AraC_binding"/>
    <property type="match status" value="1"/>
</dbReference>
<dbReference type="PROSITE" id="PS00041">
    <property type="entry name" value="HTH_ARAC_FAMILY_1"/>
    <property type="match status" value="1"/>
</dbReference>
<dbReference type="PROSITE" id="PS01124">
    <property type="entry name" value="HTH_ARAC_FAMILY_2"/>
    <property type="match status" value="1"/>
</dbReference>
<evidence type="ECO:0000256" key="1">
    <source>
        <dbReference type="ARBA" id="ARBA00023015"/>
    </source>
</evidence>
<dbReference type="InterPro" id="IPR037923">
    <property type="entry name" value="HTH-like"/>
</dbReference>
<proteinExistence type="predicted"/>
<protein>
    <submittedName>
        <fullName evidence="5">AraC family transcriptional regulator</fullName>
    </submittedName>
</protein>
<dbReference type="Proteomes" id="UP001649230">
    <property type="component" value="Chromosome"/>
</dbReference>
<evidence type="ECO:0000256" key="2">
    <source>
        <dbReference type="ARBA" id="ARBA00023125"/>
    </source>
</evidence>
<name>A0ABY3SDN8_9BACL</name>
<keyword evidence="2" id="KW-0238">DNA-binding</keyword>
<evidence type="ECO:0000313" key="5">
    <source>
        <dbReference type="EMBL" id="UJF31344.1"/>
    </source>
</evidence>
<dbReference type="PANTHER" id="PTHR43280">
    <property type="entry name" value="ARAC-FAMILY TRANSCRIPTIONAL REGULATOR"/>
    <property type="match status" value="1"/>
</dbReference>
<dbReference type="Gene3D" id="2.60.120.10">
    <property type="entry name" value="Jelly Rolls"/>
    <property type="match status" value="1"/>
</dbReference>
<dbReference type="PANTHER" id="PTHR43280:SF28">
    <property type="entry name" value="HTH-TYPE TRANSCRIPTIONAL ACTIVATOR RHAS"/>
    <property type="match status" value="1"/>
</dbReference>
<dbReference type="InterPro" id="IPR014710">
    <property type="entry name" value="RmlC-like_jellyroll"/>
</dbReference>
<dbReference type="SUPFAM" id="SSF51215">
    <property type="entry name" value="Regulatory protein AraC"/>
    <property type="match status" value="1"/>
</dbReference>
<dbReference type="PRINTS" id="PR00032">
    <property type="entry name" value="HTHARAC"/>
</dbReference>
<dbReference type="Gene3D" id="1.10.10.60">
    <property type="entry name" value="Homeodomain-like"/>
    <property type="match status" value="2"/>
</dbReference>
<dbReference type="RefSeq" id="WP_235117690.1">
    <property type="nucleotide sequence ID" value="NZ_CP090978.1"/>
</dbReference>